<feature type="transmembrane region" description="Helical" evidence="10">
    <location>
        <begin position="6"/>
        <end position="31"/>
    </location>
</feature>
<gene>
    <name evidence="14" type="ORF">BECKTC1821D_GA0114238_102129</name>
    <name evidence="13" type="ORF">BECKTC1821E_GA0114239_10263</name>
    <name evidence="15" type="ORF">BECKTC1821F_GA0114240_102228</name>
</gene>
<evidence type="ECO:0000256" key="10">
    <source>
        <dbReference type="SAM" id="Phobius"/>
    </source>
</evidence>
<sequence>MIELLMQYGLFLAKAITIVIAIGFVAAIIVGSARRERSGERLEVTNLNRKYEGMTRILRTESLSKKALKEWEKSEDARKKKRRRANTDNDKRMFVLDFDGDIKATAVSALREEITAILSFIRKEDEVVVRLENAGGLVHEHGFAASQLMRIRQKGIPLTVIVDKVAASGGYMMACVANRIIAAPFAVIGSIGVIAQLPNFHRLLDRHGVDFEQIKAGDFKRTVTFFGKNTEKDREKLKEEIEDTHALFKEFVVENRPGLDVARISTGEHWYGSRALELNLVDELMTSDDYLLAASGNSDLYEVRYTAKKSVGERIAAAMQENMEKLFLSGCRFFSHPGF</sequence>
<keyword evidence="8 10" id="KW-1133">Transmembrane helix</keyword>
<evidence type="ECO:0000256" key="3">
    <source>
        <dbReference type="ARBA" id="ARBA00022475"/>
    </source>
</evidence>
<organism evidence="15">
    <name type="scientific">Candidatus Kentrum sp. TC</name>
    <dbReference type="NCBI Taxonomy" id="2126339"/>
    <lineage>
        <taxon>Bacteria</taxon>
        <taxon>Pseudomonadati</taxon>
        <taxon>Pseudomonadota</taxon>
        <taxon>Gammaproteobacteria</taxon>
        <taxon>Candidatus Kentrum</taxon>
    </lineage>
</organism>
<evidence type="ECO:0000256" key="4">
    <source>
        <dbReference type="ARBA" id="ARBA00022670"/>
    </source>
</evidence>
<dbReference type="EMBL" id="CAADFS010000021">
    <property type="protein sequence ID" value="VFK44795.1"/>
    <property type="molecule type" value="Genomic_DNA"/>
</dbReference>
<evidence type="ECO:0000256" key="5">
    <source>
        <dbReference type="ARBA" id="ARBA00022692"/>
    </source>
</evidence>
<keyword evidence="3" id="KW-1003">Cell membrane</keyword>
<evidence type="ECO:0000256" key="8">
    <source>
        <dbReference type="ARBA" id="ARBA00022989"/>
    </source>
</evidence>
<accession>A0A450ZWR0</accession>
<name>A0A450ZWR0_9GAMM</name>
<dbReference type="Pfam" id="PF01343">
    <property type="entry name" value="Peptidase_S49"/>
    <property type="match status" value="1"/>
</dbReference>
<dbReference type="PANTHER" id="PTHR42987:SF4">
    <property type="entry name" value="PROTEASE SOHB-RELATED"/>
    <property type="match status" value="1"/>
</dbReference>
<dbReference type="AlphaFoldDB" id="A0A450ZWR0"/>
<dbReference type="Gene3D" id="6.20.330.10">
    <property type="match status" value="1"/>
</dbReference>
<dbReference type="CDD" id="cd07023">
    <property type="entry name" value="S49_Sppa_N_C"/>
    <property type="match status" value="1"/>
</dbReference>
<dbReference type="NCBIfam" id="NF008745">
    <property type="entry name" value="PRK11778.1"/>
    <property type="match status" value="1"/>
</dbReference>
<dbReference type="InterPro" id="IPR047272">
    <property type="entry name" value="S49_SppA_C"/>
</dbReference>
<dbReference type="InterPro" id="IPR013703">
    <property type="entry name" value="Peptidase_S49_N_proteobac"/>
</dbReference>
<evidence type="ECO:0000256" key="2">
    <source>
        <dbReference type="ARBA" id="ARBA00008683"/>
    </source>
</evidence>
<keyword evidence="4 15" id="KW-0645">Protease</keyword>
<evidence type="ECO:0000256" key="7">
    <source>
        <dbReference type="ARBA" id="ARBA00022825"/>
    </source>
</evidence>
<dbReference type="EMBL" id="CAADFW010000022">
    <property type="protein sequence ID" value="VFK58176.1"/>
    <property type="molecule type" value="Genomic_DNA"/>
</dbReference>
<dbReference type="InterPro" id="IPR029045">
    <property type="entry name" value="ClpP/crotonase-like_dom_sf"/>
</dbReference>
<dbReference type="InterPro" id="IPR002142">
    <property type="entry name" value="Peptidase_S49"/>
</dbReference>
<keyword evidence="9 10" id="KW-0472">Membrane</keyword>
<proteinExistence type="inferred from homology"/>
<keyword evidence="7" id="KW-0720">Serine protease</keyword>
<dbReference type="Gene3D" id="3.90.226.10">
    <property type="entry name" value="2-enoyl-CoA Hydratase, Chain A, domain 1"/>
    <property type="match status" value="1"/>
</dbReference>
<dbReference type="GO" id="GO:0004252">
    <property type="term" value="F:serine-type endopeptidase activity"/>
    <property type="evidence" value="ECO:0007669"/>
    <property type="project" value="InterPro"/>
</dbReference>
<evidence type="ECO:0000259" key="12">
    <source>
        <dbReference type="Pfam" id="PF08496"/>
    </source>
</evidence>
<dbReference type="EMBL" id="CAADFT010000026">
    <property type="protein sequence ID" value="VFK43453.1"/>
    <property type="molecule type" value="Genomic_DNA"/>
</dbReference>
<keyword evidence="6" id="KW-0378">Hydrolase</keyword>
<evidence type="ECO:0000256" key="9">
    <source>
        <dbReference type="ARBA" id="ARBA00023136"/>
    </source>
</evidence>
<feature type="transmembrane region" description="Helical" evidence="10">
    <location>
        <begin position="180"/>
        <end position="197"/>
    </location>
</feature>
<evidence type="ECO:0000259" key="11">
    <source>
        <dbReference type="Pfam" id="PF01343"/>
    </source>
</evidence>
<comment type="similarity">
    <text evidence="2">Belongs to the peptidase S49 family.</text>
</comment>
<comment type="subcellular location">
    <subcellularLocation>
        <location evidence="1">Cell membrane</location>
    </subcellularLocation>
</comment>
<dbReference type="Pfam" id="PF08496">
    <property type="entry name" value="Peptidase_S49_N"/>
    <property type="match status" value="1"/>
</dbReference>
<evidence type="ECO:0000256" key="1">
    <source>
        <dbReference type="ARBA" id="ARBA00004236"/>
    </source>
</evidence>
<feature type="domain" description="Peptidase S49" evidence="11">
    <location>
        <begin position="151"/>
        <end position="294"/>
    </location>
</feature>
<feature type="domain" description="Peptidase S49 N-terminal proteobacteria" evidence="12">
    <location>
        <begin position="3"/>
        <end position="148"/>
    </location>
</feature>
<reference evidence="15" key="1">
    <citation type="submission" date="2019-02" db="EMBL/GenBank/DDBJ databases">
        <authorList>
            <person name="Gruber-Vodicka R. H."/>
            <person name="Seah K. B. B."/>
        </authorList>
    </citation>
    <scope>NUCLEOTIDE SEQUENCE</scope>
    <source>
        <strain evidence="14">BECK_BZ123</strain>
        <strain evidence="13">BECK_BZ125</strain>
        <strain evidence="15">BECK_BZ126</strain>
    </source>
</reference>
<evidence type="ECO:0000313" key="14">
    <source>
        <dbReference type="EMBL" id="VFK44795.1"/>
    </source>
</evidence>
<evidence type="ECO:0000313" key="15">
    <source>
        <dbReference type="EMBL" id="VFK58176.1"/>
    </source>
</evidence>
<evidence type="ECO:0000313" key="13">
    <source>
        <dbReference type="EMBL" id="VFK43453.1"/>
    </source>
</evidence>
<dbReference type="GO" id="GO:0006508">
    <property type="term" value="P:proteolysis"/>
    <property type="evidence" value="ECO:0007669"/>
    <property type="project" value="UniProtKB-KW"/>
</dbReference>
<dbReference type="GO" id="GO:0005886">
    <property type="term" value="C:plasma membrane"/>
    <property type="evidence" value="ECO:0007669"/>
    <property type="project" value="UniProtKB-SubCell"/>
</dbReference>
<protein>
    <submittedName>
        <fullName evidence="14">Inner membrane peptidase. Serine peptidase. MEROPS family S49</fullName>
    </submittedName>
    <submittedName>
        <fullName evidence="15">Serine protease SohB</fullName>
    </submittedName>
</protein>
<evidence type="ECO:0000256" key="6">
    <source>
        <dbReference type="ARBA" id="ARBA00022801"/>
    </source>
</evidence>
<dbReference type="SUPFAM" id="SSF52096">
    <property type="entry name" value="ClpP/crotonase"/>
    <property type="match status" value="1"/>
</dbReference>
<dbReference type="PANTHER" id="PTHR42987">
    <property type="entry name" value="PEPTIDASE S49"/>
    <property type="match status" value="1"/>
</dbReference>
<keyword evidence="5 10" id="KW-0812">Transmembrane</keyword>